<evidence type="ECO:0000256" key="13">
    <source>
        <dbReference type="ARBA" id="ARBA00022918"/>
    </source>
</evidence>
<keyword evidence="3" id="KW-0645">Protease</keyword>
<evidence type="ECO:0000256" key="3">
    <source>
        <dbReference type="ARBA" id="ARBA00022670"/>
    </source>
</evidence>
<dbReference type="SMART" id="SM00343">
    <property type="entry name" value="ZnF_C2HC"/>
    <property type="match status" value="1"/>
</dbReference>
<evidence type="ECO:0000256" key="1">
    <source>
        <dbReference type="ARBA" id="ARBA00002180"/>
    </source>
</evidence>
<dbReference type="Gene3D" id="3.30.420.10">
    <property type="entry name" value="Ribonuclease H-like superfamily/Ribonuclease H"/>
    <property type="match status" value="1"/>
</dbReference>
<dbReference type="Pfam" id="PF07727">
    <property type="entry name" value="RVT_2"/>
    <property type="match status" value="1"/>
</dbReference>
<evidence type="ECO:0000256" key="9">
    <source>
        <dbReference type="ARBA" id="ARBA00022801"/>
    </source>
</evidence>
<keyword evidence="2" id="KW-1188">Viral release from host cell</keyword>
<dbReference type="CDD" id="cd09272">
    <property type="entry name" value="RNase_HI_RT_Ty1"/>
    <property type="match status" value="1"/>
</dbReference>
<evidence type="ECO:0000256" key="12">
    <source>
        <dbReference type="ARBA" id="ARBA00022908"/>
    </source>
</evidence>
<evidence type="ECO:0000313" key="23">
    <source>
        <dbReference type="Proteomes" id="UP000789390"/>
    </source>
</evidence>
<dbReference type="GO" id="GO:0003676">
    <property type="term" value="F:nucleic acid binding"/>
    <property type="evidence" value="ECO:0007669"/>
    <property type="project" value="InterPro"/>
</dbReference>
<dbReference type="GO" id="GO:0008270">
    <property type="term" value="F:zinc ion binding"/>
    <property type="evidence" value="ECO:0007669"/>
    <property type="project" value="UniProtKB-KW"/>
</dbReference>
<dbReference type="InterPro" id="IPR054722">
    <property type="entry name" value="PolX-like_BBD"/>
</dbReference>
<dbReference type="PROSITE" id="PS50994">
    <property type="entry name" value="INTEGRASE"/>
    <property type="match status" value="1"/>
</dbReference>
<dbReference type="InterPro" id="IPR036397">
    <property type="entry name" value="RNaseH_sf"/>
</dbReference>
<evidence type="ECO:0000256" key="2">
    <source>
        <dbReference type="ARBA" id="ARBA00022612"/>
    </source>
</evidence>
<name>A0A8J2WCA4_9CRUS</name>
<dbReference type="InterPro" id="IPR001584">
    <property type="entry name" value="Integrase_cat-core"/>
</dbReference>
<evidence type="ECO:0000256" key="16">
    <source>
        <dbReference type="ARBA" id="ARBA00023172"/>
    </source>
</evidence>
<proteinExistence type="predicted"/>
<comment type="function">
    <text evidence="1">The aspartyl protease (PR) mediates the proteolytic cleavages of the Gag and Gag-Pol polyproteins after assembly of the VLP.</text>
</comment>
<evidence type="ECO:0000259" key="20">
    <source>
        <dbReference type="PROSITE" id="PS50158"/>
    </source>
</evidence>
<accession>A0A8J2WCA4</accession>
<evidence type="ECO:0000256" key="19">
    <source>
        <dbReference type="SAM" id="MobiDB-lite"/>
    </source>
</evidence>
<sequence>MADPLAHEGIRDNVRPVIFDGTNFVNWNVSVWFPIQRNELEEIVLGTNKIPVEVTEGTAEVLAANKLARKAWLKRDNLARSFLYHSCDKGQQEALVTCKTAFSMWTSLTTRYMQSTEERQQSLQTLYLNYKFKPEHDVKNHIEAIKLLAQHLEDARAPVTESNLIIRITTSLPPSFHNFLSAWESVPVVDRKIDSLTRRLIQEETRSKERNGGDRSKEDKAFFGIVDDPPNSRGFHAGNRFSPYPRGRGYVNRGNRGGFGNRSLRGNRGGQNNQTGQIQNNQSAIDKQYAIDFENGACYTCHVPGHLSRNCRNGKKETQPQGKTAEGKTAEAARTNSDWFADSGATVHMCSQRWMFKTFVAIKPGSQSISGIKGVNVKVLGEGSIDFVTQLNGVNHLSTFQHVLFAPDLGINLFSIAAVTNHGWEVHFIRSEVLFFCNQVNIMVGSRVGLSLYHLNISVPRKDENVAVLALPFKNTYTDWHSRLGHISNDIIKKMAANGVVNGLTLAKDAELPTSPCHGCILGKMKRLVFPHSSSSRSTKIGQLIHSDLCGPMQVKSLGGAFYFLNFKDEYSGYRTVRFLKLKSEVAECFKEYVSQLHTETGQLVCTLRTDNGGEYEDSMFQTWLRKKGIRHETSAPRTPQQNGVAERDNRTIVEAARTYLYANRSLPLELWAEAVHCAIYVLNRVLSSTCTVITPYELWYKRKPDVSTLGIFGSYVYILIQKEDRRKLDPKGILCIYLGNSDTSKSFRCWDPMARKIKTSRDVIFLDQCVSRLVNSPIKKQPDNQQAIDVFSSYEDQIRSINDEMDTSDADMPSSSESVPDVPKTTDADLLSSSEFIPALPSPLVQNSRPVRERRQTVWHSMLTILHGHPEPSSYQEAITSTEAILWQKAMEEEYNSLIENGTWVLTELPQGRSVIKSRWVYKLKPSYLNLIPARYKARFVAKGYSQKQEIDYKETYAPVVKHDSLRVVLSLVAAYDLEMLQLDVTTAFLHGELAEEIYIEQPEGFIKPGHESSVCCLKKCLYGLKQSPRIWNQKFNSFLVKYGLQSSTADPCVYIGHGPESDDFTIVAIWVDDGLVCSRTKTRNDLIVKYLTNHFKMSSGPADRFIGLEITRIRSEKKLFVCQSLYIEKLLEIFNMQNCIPKTVPAEPGSRLTVKDSPTTVTEQSSMSSTPYRQAVGSLMYAMIMTRPDIAFAVGQVSRFSVNPGPVHWEAVKRILSYLAGTPRHGLCFTGTDLSNQFLGYSDSDYAGCPDTRRSTTGTLFILNGGPISWKSRIQKPVACSSTEAEYYAAGDAAREAVWLRLLLENLNSRQTKPSPLFCDNQSTIRLIHNPEFHDRTKHIAVKFHYIRQVFSEGKIAMFFIPTTNNLADIFTKALPSVAFTAFRTAMGVIAVPSSNI</sequence>
<keyword evidence="14" id="KW-0239">DNA-directed DNA polymerase</keyword>
<feature type="region of interest" description="Disordered" evidence="19">
    <location>
        <begin position="806"/>
        <end position="826"/>
    </location>
</feature>
<dbReference type="OrthoDB" id="413361at2759"/>
<gene>
    <name evidence="22" type="ORF">DGAL_LOCUS3390</name>
</gene>
<dbReference type="InterPro" id="IPR057670">
    <property type="entry name" value="SH3_retrovirus"/>
</dbReference>
<evidence type="ECO:0000256" key="17">
    <source>
        <dbReference type="ARBA" id="ARBA00023268"/>
    </source>
</evidence>
<dbReference type="GO" id="GO:0004519">
    <property type="term" value="F:endonuclease activity"/>
    <property type="evidence" value="ECO:0007669"/>
    <property type="project" value="UniProtKB-KW"/>
</dbReference>
<dbReference type="SUPFAM" id="SSF53098">
    <property type="entry name" value="Ribonuclease H-like"/>
    <property type="match status" value="1"/>
</dbReference>
<dbReference type="InterPro" id="IPR013103">
    <property type="entry name" value="RVT_2"/>
</dbReference>
<evidence type="ECO:0000256" key="8">
    <source>
        <dbReference type="ARBA" id="ARBA00022759"/>
    </source>
</evidence>
<feature type="compositionally biased region" description="Low complexity" evidence="19">
    <location>
        <begin position="261"/>
        <end position="279"/>
    </location>
</feature>
<evidence type="ECO:0000256" key="11">
    <source>
        <dbReference type="ARBA" id="ARBA00022842"/>
    </source>
</evidence>
<keyword evidence="18" id="KW-0863">Zinc-finger</keyword>
<keyword evidence="11" id="KW-0460">Magnesium</keyword>
<dbReference type="GO" id="GO:0005524">
    <property type="term" value="F:ATP binding"/>
    <property type="evidence" value="ECO:0007669"/>
    <property type="project" value="UniProtKB-KW"/>
</dbReference>
<feature type="domain" description="Integrase catalytic" evidence="21">
    <location>
        <begin position="527"/>
        <end position="704"/>
    </location>
</feature>
<dbReference type="PANTHER" id="PTHR42648:SF11">
    <property type="entry name" value="TRANSPOSON TY4-P GAG-POL POLYPROTEIN"/>
    <property type="match status" value="1"/>
</dbReference>
<evidence type="ECO:0000256" key="10">
    <source>
        <dbReference type="ARBA" id="ARBA00022840"/>
    </source>
</evidence>
<keyword evidence="4" id="KW-0540">Nuclease</keyword>
<evidence type="ECO:0000259" key="21">
    <source>
        <dbReference type="PROSITE" id="PS50994"/>
    </source>
</evidence>
<keyword evidence="15" id="KW-0917">Virion maturation</keyword>
<keyword evidence="14" id="KW-0548">Nucleotidyltransferase</keyword>
<keyword evidence="23" id="KW-1185">Reference proteome</keyword>
<keyword evidence="8" id="KW-0255">Endonuclease</keyword>
<keyword evidence="6" id="KW-0547">Nucleotide-binding</keyword>
<keyword evidence="16" id="KW-0233">DNA recombination</keyword>
<dbReference type="SUPFAM" id="SSF57756">
    <property type="entry name" value="Retrovirus zinc finger-like domains"/>
    <property type="match status" value="1"/>
</dbReference>
<feature type="region of interest" description="Disordered" evidence="19">
    <location>
        <begin position="309"/>
        <end position="331"/>
    </location>
</feature>
<dbReference type="InterPro" id="IPR043502">
    <property type="entry name" value="DNA/RNA_pol_sf"/>
</dbReference>
<dbReference type="Pfam" id="PF22936">
    <property type="entry name" value="Pol_BBD"/>
    <property type="match status" value="1"/>
</dbReference>
<evidence type="ECO:0000256" key="5">
    <source>
        <dbReference type="ARBA" id="ARBA00022723"/>
    </source>
</evidence>
<keyword evidence="5" id="KW-0479">Metal-binding</keyword>
<dbReference type="InterPro" id="IPR025724">
    <property type="entry name" value="GAG-pre-integrase_dom"/>
</dbReference>
<dbReference type="GO" id="GO:0003887">
    <property type="term" value="F:DNA-directed DNA polymerase activity"/>
    <property type="evidence" value="ECO:0007669"/>
    <property type="project" value="UniProtKB-KW"/>
</dbReference>
<evidence type="ECO:0000256" key="18">
    <source>
        <dbReference type="PROSITE-ProRule" id="PRU00047"/>
    </source>
</evidence>
<dbReference type="EMBL" id="CAKKLH010000051">
    <property type="protein sequence ID" value="CAH0101089.1"/>
    <property type="molecule type" value="Genomic_DNA"/>
</dbReference>
<dbReference type="Pfam" id="PF13976">
    <property type="entry name" value="gag_pre-integrs"/>
    <property type="match status" value="1"/>
</dbReference>
<evidence type="ECO:0000256" key="15">
    <source>
        <dbReference type="ARBA" id="ARBA00023113"/>
    </source>
</evidence>
<organism evidence="22 23">
    <name type="scientific">Daphnia galeata</name>
    <dbReference type="NCBI Taxonomy" id="27404"/>
    <lineage>
        <taxon>Eukaryota</taxon>
        <taxon>Metazoa</taxon>
        <taxon>Ecdysozoa</taxon>
        <taxon>Arthropoda</taxon>
        <taxon>Crustacea</taxon>
        <taxon>Branchiopoda</taxon>
        <taxon>Diplostraca</taxon>
        <taxon>Cladocera</taxon>
        <taxon>Anomopoda</taxon>
        <taxon>Daphniidae</taxon>
        <taxon>Daphnia</taxon>
    </lineage>
</organism>
<dbReference type="Pfam" id="PF14223">
    <property type="entry name" value="Retrotran_gag_2"/>
    <property type="match status" value="1"/>
</dbReference>
<dbReference type="GO" id="GO:0003964">
    <property type="term" value="F:RNA-directed DNA polymerase activity"/>
    <property type="evidence" value="ECO:0007669"/>
    <property type="project" value="UniProtKB-KW"/>
</dbReference>
<dbReference type="GO" id="GO:0004190">
    <property type="term" value="F:aspartic-type endopeptidase activity"/>
    <property type="evidence" value="ECO:0007669"/>
    <property type="project" value="UniProtKB-KW"/>
</dbReference>
<dbReference type="Proteomes" id="UP000789390">
    <property type="component" value="Unassembled WGS sequence"/>
</dbReference>
<evidence type="ECO:0000256" key="7">
    <source>
        <dbReference type="ARBA" id="ARBA00022750"/>
    </source>
</evidence>
<dbReference type="InterPro" id="IPR036875">
    <property type="entry name" value="Znf_CCHC_sf"/>
</dbReference>
<dbReference type="GO" id="GO:0015074">
    <property type="term" value="P:DNA integration"/>
    <property type="evidence" value="ECO:0007669"/>
    <property type="project" value="UniProtKB-KW"/>
</dbReference>
<dbReference type="InterPro" id="IPR001878">
    <property type="entry name" value="Znf_CCHC"/>
</dbReference>
<dbReference type="PROSITE" id="PS50158">
    <property type="entry name" value="ZF_CCHC"/>
    <property type="match status" value="1"/>
</dbReference>
<keyword evidence="17" id="KW-0511">Multifunctional enzyme</keyword>
<evidence type="ECO:0000256" key="6">
    <source>
        <dbReference type="ARBA" id="ARBA00022741"/>
    </source>
</evidence>
<dbReference type="InterPro" id="IPR039537">
    <property type="entry name" value="Retrotran_Ty1/copia-like"/>
</dbReference>
<evidence type="ECO:0000256" key="14">
    <source>
        <dbReference type="ARBA" id="ARBA00022932"/>
    </source>
</evidence>
<dbReference type="Pfam" id="PF25597">
    <property type="entry name" value="SH3_retrovirus"/>
    <property type="match status" value="1"/>
</dbReference>
<protein>
    <recommendedName>
        <fullName evidence="24">Integrase catalytic domain-containing protein</fullName>
    </recommendedName>
</protein>
<dbReference type="InterPro" id="IPR012337">
    <property type="entry name" value="RNaseH-like_sf"/>
</dbReference>
<dbReference type="GO" id="GO:0006508">
    <property type="term" value="P:proteolysis"/>
    <property type="evidence" value="ECO:0007669"/>
    <property type="project" value="UniProtKB-KW"/>
</dbReference>
<evidence type="ECO:0000313" key="22">
    <source>
        <dbReference type="EMBL" id="CAH0101089.1"/>
    </source>
</evidence>
<dbReference type="Pfam" id="PF00665">
    <property type="entry name" value="rve"/>
    <property type="match status" value="1"/>
</dbReference>
<feature type="region of interest" description="Disordered" evidence="19">
    <location>
        <begin position="225"/>
        <end position="279"/>
    </location>
</feature>
<evidence type="ECO:0000256" key="4">
    <source>
        <dbReference type="ARBA" id="ARBA00022722"/>
    </source>
</evidence>
<dbReference type="SUPFAM" id="SSF56672">
    <property type="entry name" value="DNA/RNA polymerases"/>
    <property type="match status" value="1"/>
</dbReference>
<dbReference type="GO" id="GO:0042575">
    <property type="term" value="C:DNA polymerase complex"/>
    <property type="evidence" value="ECO:0007669"/>
    <property type="project" value="UniProtKB-ARBA"/>
</dbReference>
<comment type="caution">
    <text evidence="22">The sequence shown here is derived from an EMBL/GenBank/DDBJ whole genome shotgun (WGS) entry which is preliminary data.</text>
</comment>
<keyword evidence="7" id="KW-0064">Aspartyl protease</keyword>
<keyword evidence="9" id="KW-0378">Hydrolase</keyword>
<keyword evidence="14" id="KW-0808">Transferase</keyword>
<reference evidence="22" key="1">
    <citation type="submission" date="2021-11" db="EMBL/GenBank/DDBJ databases">
        <authorList>
            <person name="Schell T."/>
        </authorList>
    </citation>
    <scope>NUCLEOTIDE SEQUENCE</scope>
    <source>
        <strain evidence="22">M5</strain>
    </source>
</reference>
<dbReference type="PANTHER" id="PTHR42648">
    <property type="entry name" value="TRANSPOSASE, PUTATIVE-RELATED"/>
    <property type="match status" value="1"/>
</dbReference>
<keyword evidence="10" id="KW-0067">ATP-binding</keyword>
<keyword evidence="18" id="KW-0862">Zinc</keyword>
<dbReference type="GO" id="GO:0006310">
    <property type="term" value="P:DNA recombination"/>
    <property type="evidence" value="ECO:0007669"/>
    <property type="project" value="UniProtKB-KW"/>
</dbReference>
<evidence type="ECO:0008006" key="24">
    <source>
        <dbReference type="Google" id="ProtNLM"/>
    </source>
</evidence>
<feature type="domain" description="CCHC-type" evidence="20">
    <location>
        <begin position="298"/>
        <end position="313"/>
    </location>
</feature>
<keyword evidence="12" id="KW-0229">DNA integration</keyword>
<keyword evidence="13" id="KW-0695">RNA-directed DNA polymerase</keyword>